<keyword evidence="4 9" id="KW-0997">Cell inner membrane</keyword>
<sequence length="168" mass="18905">MSSFIRLYDRLVDAFAVISGLMLVWLMVAVVASVLIRNFGGQPPAWLFTSTEYSMFYLTLLGAPWLVREKGHVFVEIVIVHLPPALLSLMSRLVMLICAVIAFVLAWKGLELVTANIQGGDYDVRTYFIPMWIFTIVYPISFALMGIEFARFVFSKELFHSATTQGGL</sequence>
<proteinExistence type="inferred from homology"/>
<dbReference type="GO" id="GO:0005886">
    <property type="term" value="C:plasma membrane"/>
    <property type="evidence" value="ECO:0007669"/>
    <property type="project" value="UniProtKB-SubCell"/>
</dbReference>
<feature type="transmembrane region" description="Helical" evidence="9">
    <location>
        <begin position="127"/>
        <end position="147"/>
    </location>
</feature>
<evidence type="ECO:0000313" key="11">
    <source>
        <dbReference type="EMBL" id="MBB5320931.1"/>
    </source>
</evidence>
<dbReference type="GO" id="GO:0022857">
    <property type="term" value="F:transmembrane transporter activity"/>
    <property type="evidence" value="ECO:0007669"/>
    <property type="project" value="UniProtKB-UniRule"/>
</dbReference>
<evidence type="ECO:0000256" key="3">
    <source>
        <dbReference type="ARBA" id="ARBA00022475"/>
    </source>
</evidence>
<dbReference type="PANTHER" id="PTHR35011:SF10">
    <property type="entry name" value="TRAP TRANSPORTER SMALL PERMEASE PROTEIN"/>
    <property type="match status" value="1"/>
</dbReference>
<gene>
    <name evidence="11" type="ORF">HNR38_001417</name>
</gene>
<evidence type="ECO:0000256" key="7">
    <source>
        <dbReference type="ARBA" id="ARBA00023136"/>
    </source>
</evidence>
<comment type="subunit">
    <text evidence="9">The complex comprises the extracytoplasmic solute receptor protein and the two transmembrane proteins.</text>
</comment>
<keyword evidence="12" id="KW-1185">Reference proteome</keyword>
<evidence type="ECO:0000256" key="8">
    <source>
        <dbReference type="ARBA" id="ARBA00038436"/>
    </source>
</evidence>
<feature type="transmembrane region" description="Helical" evidence="9">
    <location>
        <begin position="12"/>
        <end position="39"/>
    </location>
</feature>
<evidence type="ECO:0000256" key="6">
    <source>
        <dbReference type="ARBA" id="ARBA00022989"/>
    </source>
</evidence>
<comment type="function">
    <text evidence="9">Part of the tripartite ATP-independent periplasmic (TRAP) transport system.</text>
</comment>
<dbReference type="GO" id="GO:0015740">
    <property type="term" value="P:C4-dicarboxylate transport"/>
    <property type="evidence" value="ECO:0007669"/>
    <property type="project" value="TreeGrafter"/>
</dbReference>
<dbReference type="AlphaFoldDB" id="A0A840UE10"/>
<name>A0A840UE10_9GAMM</name>
<feature type="transmembrane region" description="Helical" evidence="9">
    <location>
        <begin position="79"/>
        <end position="107"/>
    </location>
</feature>
<keyword evidence="6 9" id="KW-1133">Transmembrane helix</keyword>
<keyword evidence="7 9" id="KW-0472">Membrane</keyword>
<evidence type="ECO:0000256" key="9">
    <source>
        <dbReference type="RuleBase" id="RU369079"/>
    </source>
</evidence>
<dbReference type="InterPro" id="IPR055348">
    <property type="entry name" value="DctQ"/>
</dbReference>
<comment type="caution">
    <text evidence="11">The sequence shown here is derived from an EMBL/GenBank/DDBJ whole genome shotgun (WGS) entry which is preliminary data.</text>
</comment>
<feature type="domain" description="Tripartite ATP-independent periplasmic transporters DctQ component" evidence="10">
    <location>
        <begin position="26"/>
        <end position="153"/>
    </location>
</feature>
<evidence type="ECO:0000256" key="1">
    <source>
        <dbReference type="ARBA" id="ARBA00004429"/>
    </source>
</evidence>
<protein>
    <recommendedName>
        <fullName evidence="9">TRAP transporter small permease protein</fullName>
    </recommendedName>
</protein>
<dbReference type="Pfam" id="PF04290">
    <property type="entry name" value="DctQ"/>
    <property type="match status" value="1"/>
</dbReference>
<evidence type="ECO:0000259" key="10">
    <source>
        <dbReference type="Pfam" id="PF04290"/>
    </source>
</evidence>
<evidence type="ECO:0000256" key="5">
    <source>
        <dbReference type="ARBA" id="ARBA00022692"/>
    </source>
</evidence>
<dbReference type="InterPro" id="IPR007387">
    <property type="entry name" value="TRAP_DctQ"/>
</dbReference>
<keyword evidence="5 9" id="KW-0812">Transmembrane</keyword>
<comment type="subcellular location">
    <subcellularLocation>
        <location evidence="1 9">Cell inner membrane</location>
        <topology evidence="1 9">Multi-pass membrane protein</topology>
    </subcellularLocation>
</comment>
<dbReference type="Proteomes" id="UP000591735">
    <property type="component" value="Unassembled WGS sequence"/>
</dbReference>
<accession>A0A840UE10</accession>
<keyword evidence="2 9" id="KW-0813">Transport</keyword>
<feature type="transmembrane region" description="Helical" evidence="9">
    <location>
        <begin position="45"/>
        <end position="67"/>
    </location>
</feature>
<organism evidence="11 12">
    <name type="scientific">Marinobacter oulmenensis</name>
    <dbReference type="NCBI Taxonomy" id="643747"/>
    <lineage>
        <taxon>Bacteria</taxon>
        <taxon>Pseudomonadati</taxon>
        <taxon>Pseudomonadota</taxon>
        <taxon>Gammaproteobacteria</taxon>
        <taxon>Pseudomonadales</taxon>
        <taxon>Marinobacteraceae</taxon>
        <taxon>Marinobacter</taxon>
    </lineage>
</organism>
<dbReference type="EMBL" id="JACHFE010000003">
    <property type="protein sequence ID" value="MBB5320931.1"/>
    <property type="molecule type" value="Genomic_DNA"/>
</dbReference>
<reference evidence="11 12" key="1">
    <citation type="submission" date="2020-08" db="EMBL/GenBank/DDBJ databases">
        <title>Genomic Encyclopedia of Type Strains, Phase IV (KMG-IV): sequencing the most valuable type-strain genomes for metagenomic binning, comparative biology and taxonomic classification.</title>
        <authorList>
            <person name="Goeker M."/>
        </authorList>
    </citation>
    <scope>NUCLEOTIDE SEQUENCE [LARGE SCALE GENOMIC DNA]</scope>
    <source>
        <strain evidence="11 12">DSM 22359</strain>
    </source>
</reference>
<keyword evidence="3" id="KW-1003">Cell membrane</keyword>
<dbReference type="RefSeq" id="WP_183701263.1">
    <property type="nucleotide sequence ID" value="NZ_JACHFE010000003.1"/>
</dbReference>
<evidence type="ECO:0000256" key="2">
    <source>
        <dbReference type="ARBA" id="ARBA00022448"/>
    </source>
</evidence>
<evidence type="ECO:0000313" key="12">
    <source>
        <dbReference type="Proteomes" id="UP000591735"/>
    </source>
</evidence>
<dbReference type="PANTHER" id="PTHR35011">
    <property type="entry name" value="2,3-DIKETO-L-GULONATE TRAP TRANSPORTER SMALL PERMEASE PROTEIN YIAM"/>
    <property type="match status" value="1"/>
</dbReference>
<evidence type="ECO:0000256" key="4">
    <source>
        <dbReference type="ARBA" id="ARBA00022519"/>
    </source>
</evidence>
<comment type="similarity">
    <text evidence="8 9">Belongs to the TRAP transporter small permease family.</text>
</comment>